<keyword evidence="1" id="KW-0472">Membrane</keyword>
<protein>
    <submittedName>
        <fullName evidence="2">Uncharacterized protein</fullName>
    </submittedName>
</protein>
<dbReference type="EMBL" id="AP023396">
    <property type="protein sequence ID" value="BCK56154.1"/>
    <property type="molecule type" value="Genomic_DNA"/>
</dbReference>
<feature type="transmembrane region" description="Helical" evidence="1">
    <location>
        <begin position="102"/>
        <end position="121"/>
    </location>
</feature>
<sequence>MNTSTKTGQPTTVSRLAAAYLALGVATVLALAVLSAVASAQVTQQAWVRGVIVASTAILTYVFARRADSGDPRALLRLRIIVVILLIAFAAVLLFLPLPLWMVVEQALCLVLLAILALRLFRTK</sequence>
<accession>A0A7G1KSG9</accession>
<feature type="transmembrane region" description="Helical" evidence="1">
    <location>
        <begin position="20"/>
        <end position="40"/>
    </location>
</feature>
<keyword evidence="1" id="KW-0812">Transmembrane</keyword>
<dbReference type="Proteomes" id="UP000516173">
    <property type="component" value="Chromosome"/>
</dbReference>
<dbReference type="AlphaFoldDB" id="A0A7G1KSG9"/>
<gene>
    <name evidence="2" type="ORF">NWFMUON74_39260</name>
</gene>
<dbReference type="RefSeq" id="WP_187683284.1">
    <property type="nucleotide sequence ID" value="NZ_AP023396.1"/>
</dbReference>
<feature type="transmembrane region" description="Helical" evidence="1">
    <location>
        <begin position="76"/>
        <end position="96"/>
    </location>
</feature>
<feature type="transmembrane region" description="Helical" evidence="1">
    <location>
        <begin position="46"/>
        <end position="64"/>
    </location>
</feature>
<dbReference type="GeneID" id="80348427"/>
<name>A0A7G1KSG9_9NOCA</name>
<dbReference type="KEGG" id="nwl:NWFMUON74_39260"/>
<evidence type="ECO:0000313" key="3">
    <source>
        <dbReference type="Proteomes" id="UP000516173"/>
    </source>
</evidence>
<proteinExistence type="predicted"/>
<keyword evidence="1" id="KW-1133">Transmembrane helix</keyword>
<keyword evidence="3" id="KW-1185">Reference proteome</keyword>
<evidence type="ECO:0000313" key="2">
    <source>
        <dbReference type="EMBL" id="BCK56154.1"/>
    </source>
</evidence>
<evidence type="ECO:0000256" key="1">
    <source>
        <dbReference type="SAM" id="Phobius"/>
    </source>
</evidence>
<organism evidence="2 3">
    <name type="scientific">Nocardia wallacei</name>
    <dbReference type="NCBI Taxonomy" id="480035"/>
    <lineage>
        <taxon>Bacteria</taxon>
        <taxon>Bacillati</taxon>
        <taxon>Actinomycetota</taxon>
        <taxon>Actinomycetes</taxon>
        <taxon>Mycobacteriales</taxon>
        <taxon>Nocardiaceae</taxon>
        <taxon>Nocardia</taxon>
    </lineage>
</organism>
<reference evidence="2 3" key="1">
    <citation type="submission" date="2020-08" db="EMBL/GenBank/DDBJ databases">
        <title>Genome Sequencing of Nocardia wallacei strain FMUON74 and assembly.</title>
        <authorList>
            <person name="Toyokawa M."/>
            <person name="Uesaka K."/>
        </authorList>
    </citation>
    <scope>NUCLEOTIDE SEQUENCE [LARGE SCALE GENOMIC DNA]</scope>
    <source>
        <strain evidence="2 3">FMUON74</strain>
    </source>
</reference>